<dbReference type="Pfam" id="PF04371">
    <property type="entry name" value="PAD_porph"/>
    <property type="match status" value="1"/>
</dbReference>
<dbReference type="PANTHER" id="PTHR31377:SF0">
    <property type="entry name" value="AGMATINE DEIMINASE-RELATED"/>
    <property type="match status" value="1"/>
</dbReference>
<dbReference type="InterPro" id="IPR006311">
    <property type="entry name" value="TAT_signal"/>
</dbReference>
<dbReference type="PROSITE" id="PS51318">
    <property type="entry name" value="TAT"/>
    <property type="match status" value="1"/>
</dbReference>
<dbReference type="GO" id="GO:0009446">
    <property type="term" value="P:putrescine biosynthetic process"/>
    <property type="evidence" value="ECO:0007669"/>
    <property type="project" value="InterPro"/>
</dbReference>
<accession>A0A6N9VIA4</accession>
<dbReference type="AlphaFoldDB" id="A0A6N9VIA4"/>
<evidence type="ECO:0000313" key="3">
    <source>
        <dbReference type="EMBL" id="NEB72443.1"/>
    </source>
</evidence>
<dbReference type="SUPFAM" id="SSF55909">
    <property type="entry name" value="Pentein"/>
    <property type="match status" value="1"/>
</dbReference>
<sequence>MSSSTPRTPSGPRPNRRRFLAAAGLTAVGAALAAVQGSAGAAPVRRPTAGTYRVPIEDVRHTRTWMAWPDSTAIWGRGALAGIQADIALIARTIARYEPVVMLANSASASKARSQCGTSVTVITSIPVDDCWMRDTGPVFRTDGAGGLDAVGLNFNGWGGKQAHAKDALVAERIAAYTGAPFTHAEFVGEGGAIEQDGAGTLMATRSSLLNRNRNPGMSERTLTAEMCEAYGASKVIWFDGVHGQDITDDHVDATSRFLAPGEALVQMPLATDNDAYAKDARQQHRILTESRTAAGGPMAVTRLQGPDYDRIRSGNPDFLASYANYYLCNGAVLSAHFGDSRADAAAKATLARRYPGRAVEQLNIDRLGTGGGGIHCVTQQQPVP</sequence>
<evidence type="ECO:0000313" key="4">
    <source>
        <dbReference type="Proteomes" id="UP000471648"/>
    </source>
</evidence>
<keyword evidence="1" id="KW-0378">Hydrolase</keyword>
<feature type="chain" id="PRO_5039628087" evidence="2">
    <location>
        <begin position="34"/>
        <end position="385"/>
    </location>
</feature>
<dbReference type="Proteomes" id="UP000471648">
    <property type="component" value="Unassembled WGS sequence"/>
</dbReference>
<dbReference type="GO" id="GO:0047632">
    <property type="term" value="F:agmatine deiminase activity"/>
    <property type="evidence" value="ECO:0007669"/>
    <property type="project" value="TreeGrafter"/>
</dbReference>
<feature type="signal peptide" evidence="2">
    <location>
        <begin position="1"/>
        <end position="33"/>
    </location>
</feature>
<dbReference type="PANTHER" id="PTHR31377">
    <property type="entry name" value="AGMATINE DEIMINASE-RELATED"/>
    <property type="match status" value="1"/>
</dbReference>
<dbReference type="InterPro" id="IPR007466">
    <property type="entry name" value="Peptidyl-Arg-deiminase_porph"/>
</dbReference>
<dbReference type="RefSeq" id="WP_164359006.1">
    <property type="nucleotide sequence ID" value="NZ_JAAGME010001542.1"/>
</dbReference>
<keyword evidence="2" id="KW-0732">Signal</keyword>
<gene>
    <name evidence="3" type="ORF">G3I39_36015</name>
</gene>
<comment type="caution">
    <text evidence="3">The sequence shown here is derived from an EMBL/GenBank/DDBJ whole genome shotgun (WGS) entry which is preliminary data.</text>
</comment>
<dbReference type="EMBL" id="JAAGME010001542">
    <property type="protein sequence ID" value="NEB72443.1"/>
    <property type="molecule type" value="Genomic_DNA"/>
</dbReference>
<reference evidence="3 4" key="1">
    <citation type="submission" date="2020-01" db="EMBL/GenBank/DDBJ databases">
        <title>Insect and environment-associated Actinomycetes.</title>
        <authorList>
            <person name="Currrie C."/>
            <person name="Chevrette M."/>
            <person name="Carlson C."/>
            <person name="Stubbendieck R."/>
            <person name="Wendt-Pienkowski E."/>
        </authorList>
    </citation>
    <scope>NUCLEOTIDE SEQUENCE [LARGE SCALE GENOMIC DNA]</scope>
    <source>
        <strain evidence="3 4">SID14438</strain>
    </source>
</reference>
<organism evidence="3 4">
    <name type="scientific">Streptomyces microflavus</name>
    <name type="common">Streptomyces lipmanii</name>
    <dbReference type="NCBI Taxonomy" id="1919"/>
    <lineage>
        <taxon>Bacteria</taxon>
        <taxon>Bacillati</taxon>
        <taxon>Actinomycetota</taxon>
        <taxon>Actinomycetes</taxon>
        <taxon>Kitasatosporales</taxon>
        <taxon>Streptomycetaceae</taxon>
        <taxon>Streptomyces</taxon>
    </lineage>
</organism>
<evidence type="ECO:0000256" key="2">
    <source>
        <dbReference type="SAM" id="SignalP"/>
    </source>
</evidence>
<dbReference type="Gene3D" id="3.75.10.10">
    <property type="entry name" value="L-arginine/glycine Amidinotransferase, Chain A"/>
    <property type="match status" value="1"/>
</dbReference>
<protein>
    <submittedName>
        <fullName evidence="3">Agmatine deiminase family protein</fullName>
    </submittedName>
</protein>
<dbReference type="GO" id="GO:0004668">
    <property type="term" value="F:protein-arginine deiminase activity"/>
    <property type="evidence" value="ECO:0007669"/>
    <property type="project" value="InterPro"/>
</dbReference>
<name>A0A6N9VIA4_STRMI</name>
<evidence type="ECO:0000256" key="1">
    <source>
        <dbReference type="ARBA" id="ARBA00022801"/>
    </source>
</evidence>
<proteinExistence type="predicted"/>